<name>A0A8J9X9C6_PHATR</name>
<keyword evidence="2" id="KW-0539">Nucleus</keyword>
<evidence type="ECO:0000313" key="4">
    <source>
        <dbReference type="EMBL" id="CAG9294215.1"/>
    </source>
</evidence>
<dbReference type="Gene3D" id="1.10.30.10">
    <property type="entry name" value="High mobility group box domain"/>
    <property type="match status" value="1"/>
</dbReference>
<dbReference type="InterPro" id="IPR050342">
    <property type="entry name" value="HMGB"/>
</dbReference>
<gene>
    <name evidence="4" type="ORF">PTTT1_LOCUS53956</name>
</gene>
<dbReference type="GO" id="GO:0005634">
    <property type="term" value="C:nucleus"/>
    <property type="evidence" value="ECO:0007669"/>
    <property type="project" value="UniProtKB-UniRule"/>
</dbReference>
<feature type="non-terminal residue" evidence="4">
    <location>
        <position position="1"/>
    </location>
</feature>
<feature type="non-terminal residue" evidence="4">
    <location>
        <position position="68"/>
    </location>
</feature>
<organism evidence="4">
    <name type="scientific">Phaeodactylum tricornutum</name>
    <name type="common">Diatom</name>
    <dbReference type="NCBI Taxonomy" id="2850"/>
    <lineage>
        <taxon>Eukaryota</taxon>
        <taxon>Sar</taxon>
        <taxon>Stramenopiles</taxon>
        <taxon>Ochrophyta</taxon>
        <taxon>Bacillariophyta</taxon>
        <taxon>Bacillariophyceae</taxon>
        <taxon>Bacillariophycidae</taxon>
        <taxon>Naviculales</taxon>
        <taxon>Phaeodactylaceae</taxon>
        <taxon>Phaeodactylum</taxon>
    </lineage>
</organism>
<dbReference type="PANTHER" id="PTHR48112">
    <property type="entry name" value="HIGH MOBILITY GROUP PROTEIN DSP1"/>
    <property type="match status" value="1"/>
</dbReference>
<dbReference type="AlphaFoldDB" id="A0A8J9X9C6"/>
<dbReference type="PROSITE" id="PS50118">
    <property type="entry name" value="HMG_BOX_2"/>
    <property type="match status" value="1"/>
</dbReference>
<feature type="DNA-binding region" description="HMG box" evidence="2">
    <location>
        <begin position="7"/>
        <end position="68"/>
    </location>
</feature>
<dbReference type="GO" id="GO:0003677">
    <property type="term" value="F:DNA binding"/>
    <property type="evidence" value="ECO:0007669"/>
    <property type="project" value="UniProtKB-UniRule"/>
</dbReference>
<dbReference type="Pfam" id="PF00505">
    <property type="entry name" value="HMG_box"/>
    <property type="match status" value="1"/>
</dbReference>
<feature type="domain" description="HMG box" evidence="3">
    <location>
        <begin position="7"/>
        <end position="68"/>
    </location>
</feature>
<dbReference type="InterPro" id="IPR009071">
    <property type="entry name" value="HMG_box_dom"/>
</dbReference>
<dbReference type="EMBL" id="OU594950">
    <property type="protein sequence ID" value="CAG9294215.1"/>
    <property type="molecule type" value="Genomic_DNA"/>
</dbReference>
<dbReference type="SMART" id="SM00398">
    <property type="entry name" value="HMG"/>
    <property type="match status" value="1"/>
</dbReference>
<dbReference type="InterPro" id="IPR036910">
    <property type="entry name" value="HMG_box_dom_sf"/>
</dbReference>
<accession>A0A8J9X9C6</accession>
<keyword evidence="1 2" id="KW-0238">DNA-binding</keyword>
<protein>
    <recommendedName>
        <fullName evidence="3">HMG box domain-containing protein</fullName>
    </recommendedName>
</protein>
<evidence type="ECO:0000259" key="3">
    <source>
        <dbReference type="PROSITE" id="PS50118"/>
    </source>
</evidence>
<reference evidence="4" key="1">
    <citation type="submission" date="2022-02" db="EMBL/GenBank/DDBJ databases">
        <authorList>
            <person name="Giguere J D."/>
        </authorList>
    </citation>
    <scope>NUCLEOTIDE SEQUENCE</scope>
    <source>
        <strain evidence="4">CCAP 1055/1</strain>
    </source>
</reference>
<dbReference type="PANTHER" id="PTHR48112:SF22">
    <property type="entry name" value="MITOCHONDRIAL TRANSCRIPTION FACTOR A, ISOFORM B"/>
    <property type="match status" value="1"/>
</dbReference>
<dbReference type="SUPFAM" id="SSF47095">
    <property type="entry name" value="HMG-box"/>
    <property type="match status" value="1"/>
</dbReference>
<sequence length="68" mass="7876">KKPKDMPKRPLSAYNLFFQEERNRLINSDKAGVGFENMAKTIAAKWRSLDVDAKAPYEEKATVNKQQY</sequence>
<evidence type="ECO:0000256" key="2">
    <source>
        <dbReference type="PROSITE-ProRule" id="PRU00267"/>
    </source>
</evidence>
<dbReference type="Proteomes" id="UP000836788">
    <property type="component" value="Chromosome 9"/>
</dbReference>
<evidence type="ECO:0000256" key="1">
    <source>
        <dbReference type="ARBA" id="ARBA00023125"/>
    </source>
</evidence>
<proteinExistence type="predicted"/>